<dbReference type="RefSeq" id="WP_155309445.1">
    <property type="nucleotide sequence ID" value="NZ_AP021879.1"/>
</dbReference>
<dbReference type="PANTHER" id="PTHR11085:SF10">
    <property type="entry name" value="NAD-DEPENDENT PROTEIN DEACYLASE SIRTUIN-5, MITOCHONDRIAL-RELATED"/>
    <property type="match status" value="1"/>
</dbReference>
<evidence type="ECO:0000256" key="2">
    <source>
        <dbReference type="ARBA" id="ARBA00022679"/>
    </source>
</evidence>
<feature type="domain" description="Deacetylase sirtuin-type" evidence="5">
    <location>
        <begin position="1"/>
        <end position="267"/>
    </location>
</feature>
<dbReference type="InterPro" id="IPR003000">
    <property type="entry name" value="Sirtuin"/>
</dbReference>
<feature type="binding site" evidence="4">
    <location>
        <position position="170"/>
    </location>
    <ligand>
        <name>Zn(2+)</name>
        <dbReference type="ChEBI" id="CHEBI:29105"/>
    </ligand>
</feature>
<dbReference type="PROSITE" id="PS50305">
    <property type="entry name" value="SIRTUIN"/>
    <property type="match status" value="1"/>
</dbReference>
<dbReference type="InterPro" id="IPR026590">
    <property type="entry name" value="Ssirtuin_cat_dom"/>
</dbReference>
<organism evidence="6 7">
    <name type="scientific">Desulfosarcina ovata subsp. ovata</name>
    <dbReference type="NCBI Taxonomy" id="2752305"/>
    <lineage>
        <taxon>Bacteria</taxon>
        <taxon>Pseudomonadati</taxon>
        <taxon>Thermodesulfobacteriota</taxon>
        <taxon>Desulfobacteria</taxon>
        <taxon>Desulfobacterales</taxon>
        <taxon>Desulfosarcinaceae</taxon>
        <taxon>Desulfosarcina</taxon>
    </lineage>
</organism>
<keyword evidence="4" id="KW-0862">Zinc</keyword>
<proteinExistence type="predicted"/>
<dbReference type="CDD" id="cd01407">
    <property type="entry name" value="SIR2-fam"/>
    <property type="match status" value="1"/>
</dbReference>
<dbReference type="Gene3D" id="3.40.50.1220">
    <property type="entry name" value="TPP-binding domain"/>
    <property type="match status" value="1"/>
</dbReference>
<protein>
    <recommendedName>
        <fullName evidence="1">protein acetyllysine N-acetyltransferase</fullName>
        <ecNumber evidence="1">2.3.1.286</ecNumber>
    </recommendedName>
</protein>
<evidence type="ECO:0000313" key="7">
    <source>
        <dbReference type="Proteomes" id="UP000422108"/>
    </source>
</evidence>
<name>A0A5K8A6J8_9BACT</name>
<evidence type="ECO:0000256" key="3">
    <source>
        <dbReference type="ARBA" id="ARBA00023027"/>
    </source>
</evidence>
<dbReference type="AlphaFoldDB" id="A0A5K8A6J8"/>
<keyword evidence="4" id="KW-0479">Metal-binding</keyword>
<keyword evidence="7" id="KW-1185">Reference proteome</keyword>
<dbReference type="InterPro" id="IPR050134">
    <property type="entry name" value="NAD-dep_sirtuin_deacylases"/>
</dbReference>
<dbReference type="EMBL" id="AP021879">
    <property type="protein sequence ID" value="BBO88076.1"/>
    <property type="molecule type" value="Genomic_DNA"/>
</dbReference>
<dbReference type="InterPro" id="IPR029035">
    <property type="entry name" value="DHS-like_NAD/FAD-binding_dom"/>
</dbReference>
<gene>
    <name evidence="6" type="ORF">DSCOOX_12560</name>
</gene>
<dbReference type="InterPro" id="IPR026591">
    <property type="entry name" value="Sirtuin_cat_small_dom_sf"/>
</dbReference>
<evidence type="ECO:0000256" key="4">
    <source>
        <dbReference type="PROSITE-ProRule" id="PRU00236"/>
    </source>
</evidence>
<dbReference type="Gene3D" id="3.30.1600.10">
    <property type="entry name" value="SIR2/SIRT2 'Small Domain"/>
    <property type="match status" value="1"/>
</dbReference>
<feature type="binding site" evidence="4">
    <location>
        <position position="172"/>
    </location>
    <ligand>
        <name>Zn(2+)</name>
        <dbReference type="ChEBI" id="CHEBI:29105"/>
    </ligand>
</feature>
<evidence type="ECO:0000256" key="1">
    <source>
        <dbReference type="ARBA" id="ARBA00012928"/>
    </source>
</evidence>
<dbReference type="Proteomes" id="UP000422108">
    <property type="component" value="Chromosome"/>
</dbReference>
<keyword evidence="2" id="KW-0808">Transferase</keyword>
<dbReference type="GO" id="GO:0046872">
    <property type="term" value="F:metal ion binding"/>
    <property type="evidence" value="ECO:0007669"/>
    <property type="project" value="UniProtKB-KW"/>
</dbReference>
<dbReference type="SUPFAM" id="SSF52467">
    <property type="entry name" value="DHS-like NAD/FAD-binding domain"/>
    <property type="match status" value="1"/>
</dbReference>
<feature type="binding site" evidence="4">
    <location>
        <position position="130"/>
    </location>
    <ligand>
        <name>Zn(2+)</name>
        <dbReference type="ChEBI" id="CHEBI:29105"/>
    </ligand>
</feature>
<evidence type="ECO:0000313" key="6">
    <source>
        <dbReference type="EMBL" id="BBO88076.1"/>
    </source>
</evidence>
<sequence length="267" mass="29598">MVNRDKIFEASAMIRHSRRVVGFTGAGVSEESGISTFRDPNGLWNRYSGGASGGIMGILKRHPEAANELFSEMLQTFKSCAPNPGHYAFADLEKMGYLKSIITQNGDNLHQDAGSLKVFELHGNLFRFRCLDCAQKKHFPKDELFSFVENILLNIKQFSIAWVMPYLPSCECGGKMRPDIVTFGESVHQLDEATEEVCKCDLMLISGTSGMVYPAAALPVDAKKNGAKLIEINPNESTLTARCDLFLPGKTGEILPEIVKEIQEMRE</sequence>
<dbReference type="PANTHER" id="PTHR11085">
    <property type="entry name" value="NAD-DEPENDENT PROTEIN DEACYLASE SIRTUIN-5, MITOCHONDRIAL-RELATED"/>
    <property type="match status" value="1"/>
</dbReference>
<feature type="active site" description="Proton acceptor" evidence="4">
    <location>
        <position position="122"/>
    </location>
</feature>
<evidence type="ECO:0000259" key="5">
    <source>
        <dbReference type="PROSITE" id="PS50305"/>
    </source>
</evidence>
<dbReference type="EC" id="2.3.1.286" evidence="1"/>
<reference evidence="6 7" key="1">
    <citation type="submission" date="2019-11" db="EMBL/GenBank/DDBJ databases">
        <title>Comparative genomics of hydrocarbon-degrading Desulfosarcina strains.</title>
        <authorList>
            <person name="Watanabe M."/>
            <person name="Kojima H."/>
            <person name="Fukui M."/>
        </authorList>
    </citation>
    <scope>NUCLEOTIDE SEQUENCE [LARGE SCALE GENOMIC DNA]</scope>
    <source>
        <strain evidence="7">oXyS1</strain>
    </source>
</reference>
<dbReference type="Pfam" id="PF02146">
    <property type="entry name" value="SIR2"/>
    <property type="match status" value="1"/>
</dbReference>
<dbReference type="GO" id="GO:0017136">
    <property type="term" value="F:histone deacetylase activity, NAD-dependent"/>
    <property type="evidence" value="ECO:0007669"/>
    <property type="project" value="TreeGrafter"/>
</dbReference>
<dbReference type="GO" id="GO:0070403">
    <property type="term" value="F:NAD+ binding"/>
    <property type="evidence" value="ECO:0007669"/>
    <property type="project" value="InterPro"/>
</dbReference>
<keyword evidence="3" id="KW-0520">NAD</keyword>
<feature type="binding site" evidence="4">
    <location>
        <position position="133"/>
    </location>
    <ligand>
        <name>Zn(2+)</name>
        <dbReference type="ChEBI" id="CHEBI:29105"/>
    </ligand>
</feature>
<accession>A0A5K8A6J8</accession>